<organism evidence="6 7">
    <name type="scientific">Polarella glacialis</name>
    <name type="common">Dinoflagellate</name>
    <dbReference type="NCBI Taxonomy" id="89957"/>
    <lineage>
        <taxon>Eukaryota</taxon>
        <taxon>Sar</taxon>
        <taxon>Alveolata</taxon>
        <taxon>Dinophyceae</taxon>
        <taxon>Suessiales</taxon>
        <taxon>Suessiaceae</taxon>
        <taxon>Polarella</taxon>
    </lineage>
</organism>
<feature type="repeat" description="ANK" evidence="3">
    <location>
        <begin position="197"/>
        <end position="229"/>
    </location>
</feature>
<dbReference type="OrthoDB" id="426293at2759"/>
<keyword evidence="2 3" id="KW-0040">ANK repeat</keyword>
<dbReference type="PANTHER" id="PTHR24171">
    <property type="entry name" value="ANKYRIN REPEAT DOMAIN-CONTAINING PROTEIN 39-RELATED"/>
    <property type="match status" value="1"/>
</dbReference>
<evidence type="ECO:0000256" key="3">
    <source>
        <dbReference type="PROSITE-ProRule" id="PRU00023"/>
    </source>
</evidence>
<keyword evidence="4" id="KW-0175">Coiled coil</keyword>
<dbReference type="Pfam" id="PF12796">
    <property type="entry name" value="Ank_2"/>
    <property type="match status" value="1"/>
</dbReference>
<proteinExistence type="predicted"/>
<protein>
    <submittedName>
        <fullName evidence="6">Uncharacterized protein</fullName>
    </submittedName>
</protein>
<comment type="caution">
    <text evidence="6">The sequence shown here is derived from an EMBL/GenBank/DDBJ whole genome shotgun (WGS) entry which is preliminary data.</text>
</comment>
<evidence type="ECO:0000313" key="7">
    <source>
        <dbReference type="Proteomes" id="UP000654075"/>
    </source>
</evidence>
<feature type="region of interest" description="Disordered" evidence="5">
    <location>
        <begin position="1"/>
        <end position="67"/>
    </location>
</feature>
<dbReference type="PROSITE" id="PS50096">
    <property type="entry name" value="IQ"/>
    <property type="match status" value="1"/>
</dbReference>
<accession>A0A813EP18</accession>
<evidence type="ECO:0000256" key="4">
    <source>
        <dbReference type="SAM" id="Coils"/>
    </source>
</evidence>
<dbReference type="OMA" id="ASKEQAC"/>
<feature type="region of interest" description="Disordered" evidence="5">
    <location>
        <begin position="225"/>
        <end position="246"/>
    </location>
</feature>
<feature type="compositionally biased region" description="Low complexity" evidence="5">
    <location>
        <begin position="8"/>
        <end position="27"/>
    </location>
</feature>
<name>A0A813EP18_POLGL</name>
<gene>
    <name evidence="6" type="ORF">PGLA1383_LOCUS19045</name>
</gene>
<feature type="coiled-coil region" evidence="4">
    <location>
        <begin position="97"/>
        <end position="128"/>
    </location>
</feature>
<dbReference type="InterPro" id="IPR036770">
    <property type="entry name" value="Ankyrin_rpt-contain_sf"/>
</dbReference>
<evidence type="ECO:0000256" key="1">
    <source>
        <dbReference type="ARBA" id="ARBA00022737"/>
    </source>
</evidence>
<keyword evidence="1" id="KW-0677">Repeat</keyword>
<dbReference type="EMBL" id="CAJNNV010012404">
    <property type="protein sequence ID" value="CAE8600737.1"/>
    <property type="molecule type" value="Genomic_DNA"/>
</dbReference>
<dbReference type="AlphaFoldDB" id="A0A813EP18"/>
<sequence length="246" mass="27212">MAPKAKPRASAQRSRSSSSQVTSITRRAGPKSKSKVPAENAGGGAPENIWKDLQRSPTPELSREEEAAQRLQAACRGWLARLLEARRDREAELAEVMHAAEKQSLRVERQAEELALQHEADRKRQKEELEKNIEAFVLTAFDGDVQEVLPLLEAGVPIDSRSRRDNTALSEAACGGNSEMVRMLLQRRGNPNSRCEFLRTPIWRAAYRGHTAVVQMLLESGGDPRISSECAEMPTDVAAEKESEGT</sequence>
<dbReference type="Proteomes" id="UP000654075">
    <property type="component" value="Unassembled WGS sequence"/>
</dbReference>
<dbReference type="Gene3D" id="1.25.40.20">
    <property type="entry name" value="Ankyrin repeat-containing domain"/>
    <property type="match status" value="1"/>
</dbReference>
<dbReference type="SMART" id="SM00248">
    <property type="entry name" value="ANK"/>
    <property type="match status" value="2"/>
</dbReference>
<evidence type="ECO:0000313" key="6">
    <source>
        <dbReference type="EMBL" id="CAE8600737.1"/>
    </source>
</evidence>
<keyword evidence="7" id="KW-1185">Reference proteome</keyword>
<reference evidence="6" key="1">
    <citation type="submission" date="2021-02" db="EMBL/GenBank/DDBJ databases">
        <authorList>
            <person name="Dougan E. K."/>
            <person name="Rhodes N."/>
            <person name="Thang M."/>
            <person name="Chan C."/>
        </authorList>
    </citation>
    <scope>NUCLEOTIDE SEQUENCE</scope>
</reference>
<evidence type="ECO:0000256" key="2">
    <source>
        <dbReference type="ARBA" id="ARBA00023043"/>
    </source>
</evidence>
<dbReference type="PROSITE" id="PS50088">
    <property type="entry name" value="ANK_REPEAT"/>
    <property type="match status" value="1"/>
</dbReference>
<dbReference type="SUPFAM" id="SSF48403">
    <property type="entry name" value="Ankyrin repeat"/>
    <property type="match status" value="1"/>
</dbReference>
<evidence type="ECO:0000256" key="5">
    <source>
        <dbReference type="SAM" id="MobiDB-lite"/>
    </source>
</evidence>
<dbReference type="InterPro" id="IPR002110">
    <property type="entry name" value="Ankyrin_rpt"/>
</dbReference>